<dbReference type="PANTHER" id="PTHR30420:SF1">
    <property type="entry name" value="ARGININE N-SUCCINYLTRANSFERASE"/>
    <property type="match status" value="1"/>
</dbReference>
<dbReference type="SUPFAM" id="SSF55729">
    <property type="entry name" value="Acyl-CoA N-acyltransferases (Nat)"/>
    <property type="match status" value="1"/>
</dbReference>
<dbReference type="Proteomes" id="UP001169764">
    <property type="component" value="Unassembled WGS sequence"/>
</dbReference>
<keyword evidence="2" id="KW-0808">Transferase</keyword>
<dbReference type="NCBIfam" id="TIGR03243">
    <property type="entry name" value="arg_catab_AOST"/>
    <property type="match status" value="1"/>
</dbReference>
<keyword evidence="5" id="KW-1185">Reference proteome</keyword>
<evidence type="ECO:0000256" key="3">
    <source>
        <dbReference type="ARBA" id="ARBA00023315"/>
    </source>
</evidence>
<name>A0ABT8YD93_9SPHN</name>
<evidence type="ECO:0000256" key="1">
    <source>
        <dbReference type="ARBA" id="ARBA00022503"/>
    </source>
</evidence>
<sequence>MRAIVRAARSQDLEPLYEMAKLTGGGFTNLPADRDALAERLAASDAAYARDEDALGDDLYLLMLEDLESGRIAGTAQIITRTGQRGSFHSYRRTTLTQHSAAFGRSFKAEMLVMTNDLEGCSEVGGLFLHPRFRAGGLGLLLARSRYLFIKLHRARFADKLIAELRGVIDEGGGSPFWDGVGGRFFQMSFREADDYNARHGNQHLADLMPRHPIYLAMLSEMARGVIGVPHATGRAAMRMLEAEGFADEGYLDIFEGGPTMTAMVDRLRTVREAREAEIASVGEGGGIRSIVAAGRLCEFRAAFALLVETAAGLEIDGQAAEALALRPGREVLHVAR</sequence>
<dbReference type="RefSeq" id="WP_303544153.1">
    <property type="nucleotide sequence ID" value="NZ_JAUOTP010000007.1"/>
</dbReference>
<dbReference type="Pfam" id="PF04958">
    <property type="entry name" value="AstA"/>
    <property type="match status" value="1"/>
</dbReference>
<reference evidence="4" key="1">
    <citation type="submission" date="2023-07" db="EMBL/GenBank/DDBJ databases">
        <authorList>
            <person name="Kim M."/>
        </authorList>
    </citation>
    <scope>NUCLEOTIDE SEQUENCE</scope>
    <source>
        <strain evidence="4">BIUV-7</strain>
    </source>
</reference>
<dbReference type="InterPro" id="IPR007041">
    <property type="entry name" value="Arg_succinylTrfase_AstA/AruG"/>
</dbReference>
<evidence type="ECO:0000313" key="5">
    <source>
        <dbReference type="Proteomes" id="UP001169764"/>
    </source>
</evidence>
<protein>
    <submittedName>
        <fullName evidence="4">Arginine N-succinyltransferase</fullName>
    </submittedName>
</protein>
<dbReference type="PANTHER" id="PTHR30420">
    <property type="entry name" value="N-SUCCINYLARGININE DIHYDROLASE"/>
    <property type="match status" value="1"/>
</dbReference>
<evidence type="ECO:0000256" key="2">
    <source>
        <dbReference type="ARBA" id="ARBA00022679"/>
    </source>
</evidence>
<keyword evidence="3" id="KW-0012">Acyltransferase</keyword>
<evidence type="ECO:0000313" key="4">
    <source>
        <dbReference type="EMBL" id="MDO6415753.1"/>
    </source>
</evidence>
<keyword evidence="1" id="KW-0056">Arginine metabolism</keyword>
<dbReference type="EMBL" id="JAUOTP010000007">
    <property type="protein sequence ID" value="MDO6415753.1"/>
    <property type="molecule type" value="Genomic_DNA"/>
</dbReference>
<accession>A0ABT8YD93</accession>
<proteinExistence type="predicted"/>
<organism evidence="4 5">
    <name type="scientific">Sphingomonas natans</name>
    <dbReference type="NCBI Taxonomy" id="3063330"/>
    <lineage>
        <taxon>Bacteria</taxon>
        <taxon>Pseudomonadati</taxon>
        <taxon>Pseudomonadota</taxon>
        <taxon>Alphaproteobacteria</taxon>
        <taxon>Sphingomonadales</taxon>
        <taxon>Sphingomonadaceae</taxon>
        <taxon>Sphingomonas</taxon>
    </lineage>
</organism>
<comment type="caution">
    <text evidence="4">The sequence shown here is derived from an EMBL/GenBank/DDBJ whole genome shotgun (WGS) entry which is preliminary data.</text>
</comment>
<gene>
    <name evidence="4" type="ORF">Q4F19_15285</name>
</gene>
<dbReference type="InterPro" id="IPR016181">
    <property type="entry name" value="Acyl_CoA_acyltransferase"/>
</dbReference>